<keyword evidence="1" id="KW-0732">Signal</keyword>
<proteinExistence type="predicted"/>
<organism evidence="2 3">
    <name type="scientific">Larkinella arboricola</name>
    <dbReference type="NCBI Taxonomy" id="643671"/>
    <lineage>
        <taxon>Bacteria</taxon>
        <taxon>Pseudomonadati</taxon>
        <taxon>Bacteroidota</taxon>
        <taxon>Cytophagia</taxon>
        <taxon>Cytophagales</taxon>
        <taxon>Spirosomataceae</taxon>
        <taxon>Larkinella</taxon>
    </lineage>
</organism>
<protein>
    <submittedName>
        <fullName evidence="2">Uncharacterized protein</fullName>
    </submittedName>
</protein>
<gene>
    <name evidence="2" type="ORF">LX87_01739</name>
</gene>
<keyword evidence="3" id="KW-1185">Reference proteome</keyword>
<dbReference type="OrthoDB" id="963860at2"/>
<dbReference type="Proteomes" id="UP000248790">
    <property type="component" value="Unassembled WGS sequence"/>
</dbReference>
<comment type="caution">
    <text evidence="2">The sequence shown here is derived from an EMBL/GenBank/DDBJ whole genome shotgun (WGS) entry which is preliminary data.</text>
</comment>
<evidence type="ECO:0000313" key="2">
    <source>
        <dbReference type="EMBL" id="RAK00042.1"/>
    </source>
</evidence>
<sequence>MIHRLLSTVFLLFLVQTLQAQSDTLSVDSLMIRQKSPYAAMIIPGQKYLALDVMGRLGSFRRHRFFPNEEIKFRYNGRKYREKIYQVTDSSLVLILEDSNTFLDEAVHFRIDRIEKIYVNRQIPFISQGTYLFPIAGTLFFVADVVNVSRREKQLTADTRALKAPAVLYALSFVCYKLSFPRYRINESHRLKVLETY</sequence>
<accession>A0A327X1E0</accession>
<reference evidence="2 3" key="1">
    <citation type="submission" date="2018-06" db="EMBL/GenBank/DDBJ databases">
        <title>Genomic Encyclopedia of Archaeal and Bacterial Type Strains, Phase II (KMG-II): from individual species to whole genera.</title>
        <authorList>
            <person name="Goeker M."/>
        </authorList>
    </citation>
    <scope>NUCLEOTIDE SEQUENCE [LARGE SCALE GENOMIC DNA]</scope>
    <source>
        <strain evidence="2 3">DSM 21851</strain>
    </source>
</reference>
<dbReference type="AlphaFoldDB" id="A0A327X1E0"/>
<dbReference type="RefSeq" id="WP_111627821.1">
    <property type="nucleotide sequence ID" value="NZ_QLMC01000002.1"/>
</dbReference>
<feature type="signal peptide" evidence="1">
    <location>
        <begin position="1"/>
        <end position="20"/>
    </location>
</feature>
<feature type="chain" id="PRO_5016437365" evidence="1">
    <location>
        <begin position="21"/>
        <end position="197"/>
    </location>
</feature>
<evidence type="ECO:0000313" key="3">
    <source>
        <dbReference type="Proteomes" id="UP000248790"/>
    </source>
</evidence>
<evidence type="ECO:0000256" key="1">
    <source>
        <dbReference type="SAM" id="SignalP"/>
    </source>
</evidence>
<name>A0A327X1E0_LARAB</name>
<dbReference type="EMBL" id="QLMC01000002">
    <property type="protein sequence ID" value="RAK00042.1"/>
    <property type="molecule type" value="Genomic_DNA"/>
</dbReference>